<protein>
    <recommendedName>
        <fullName evidence="3">S-adenosyl-L-methionine-dependent methyltransferase</fullName>
    </recommendedName>
</protein>
<dbReference type="HOGENOM" id="CLU_037990_6_2_1"/>
<dbReference type="KEGG" id="mrr:Moror_4419"/>
<dbReference type="OrthoDB" id="540004at2759"/>
<comment type="caution">
    <text evidence="1">The sequence shown here is derived from an EMBL/GenBank/DDBJ whole genome shotgun (WGS) entry which is preliminary data.</text>
</comment>
<reference evidence="1 2" key="1">
    <citation type="journal article" date="2014" name="BMC Genomics">
        <title>Genome and secretome analysis of the hemibiotrophic fungal pathogen, Moniliophthora roreri, which causes frosty pod rot disease of cacao: mechanisms of the biotrophic and necrotrophic phases.</title>
        <authorList>
            <person name="Meinhardt L.W."/>
            <person name="Costa G.G.L."/>
            <person name="Thomazella D.P.T."/>
            <person name="Teixeira P.J.P.L."/>
            <person name="Carazzolle M.F."/>
            <person name="Schuster S.C."/>
            <person name="Carlson J.E."/>
            <person name="Guiltinan M.J."/>
            <person name="Mieczkowski P."/>
            <person name="Farmer A."/>
            <person name="Ramaraj T."/>
            <person name="Crozier J."/>
            <person name="Davis R.E."/>
            <person name="Shao J."/>
            <person name="Melnick R.L."/>
            <person name="Pereira G.A.G."/>
            <person name="Bailey B.A."/>
        </authorList>
    </citation>
    <scope>NUCLEOTIDE SEQUENCE [LARGE SCALE GENOMIC DNA]</scope>
    <source>
        <strain evidence="1 2">MCA 2997</strain>
    </source>
</reference>
<evidence type="ECO:0000313" key="1">
    <source>
        <dbReference type="EMBL" id="ESK92543.1"/>
    </source>
</evidence>
<dbReference type="CDD" id="cd02440">
    <property type="entry name" value="AdoMet_MTases"/>
    <property type="match status" value="1"/>
</dbReference>
<evidence type="ECO:0008006" key="3">
    <source>
        <dbReference type="Google" id="ProtNLM"/>
    </source>
</evidence>
<dbReference type="PANTHER" id="PTHR45036">
    <property type="entry name" value="METHYLTRANSFERASE LIKE 7B"/>
    <property type="match status" value="1"/>
</dbReference>
<dbReference type="EMBL" id="AWSO01000276">
    <property type="protein sequence ID" value="ESK92543.1"/>
    <property type="molecule type" value="Genomic_DNA"/>
</dbReference>
<dbReference type="AlphaFoldDB" id="V2X095"/>
<dbReference type="InterPro" id="IPR052356">
    <property type="entry name" value="Thiol_S-MT"/>
</dbReference>
<dbReference type="Proteomes" id="UP000017559">
    <property type="component" value="Unassembled WGS sequence"/>
</dbReference>
<dbReference type="Gene3D" id="3.40.50.150">
    <property type="entry name" value="Vaccinia Virus protein VP39"/>
    <property type="match status" value="1"/>
</dbReference>
<keyword evidence="2" id="KW-1185">Reference proteome</keyword>
<name>V2X095_MONRO</name>
<accession>V2X095</accession>
<dbReference type="PANTHER" id="PTHR45036:SF1">
    <property type="entry name" value="METHYLTRANSFERASE LIKE 7A"/>
    <property type="match status" value="1"/>
</dbReference>
<sequence>MPLQVACRLLLDFCQTILLGLRFALLPTCLDLLRRPSLIPKVSQVYMAHLWAVFGDGADESARPMKESVISAHAYGVVLDLGAGYGHTIQYLDRTKVTRYVAVEPNALMHTKLCQVANQFGYIEADGSLVILGCGAEEIDTILAKVDEASHPFDTIISVLTMCSLPSPRETLTKIVKGLLKPGGQLLFYEHVRSPRDDVARWQSFYEPIWGVFFDGCRLGQPSDVWVEDMKDVDEHGKQVWIWDEGRCWSERLAEEVNLTWIVMGRFVRKGALQPNGSTPDLD</sequence>
<organism evidence="1 2">
    <name type="scientific">Moniliophthora roreri (strain MCA 2997)</name>
    <name type="common">Cocoa frosty pod rot fungus</name>
    <name type="synonym">Crinipellis roreri</name>
    <dbReference type="NCBI Taxonomy" id="1381753"/>
    <lineage>
        <taxon>Eukaryota</taxon>
        <taxon>Fungi</taxon>
        <taxon>Dikarya</taxon>
        <taxon>Basidiomycota</taxon>
        <taxon>Agaricomycotina</taxon>
        <taxon>Agaricomycetes</taxon>
        <taxon>Agaricomycetidae</taxon>
        <taxon>Agaricales</taxon>
        <taxon>Marasmiineae</taxon>
        <taxon>Marasmiaceae</taxon>
        <taxon>Moniliophthora</taxon>
    </lineage>
</organism>
<gene>
    <name evidence="1" type="ORF">Moror_4419</name>
</gene>
<proteinExistence type="predicted"/>
<dbReference type="InterPro" id="IPR029063">
    <property type="entry name" value="SAM-dependent_MTases_sf"/>
</dbReference>
<dbReference type="SUPFAM" id="SSF53335">
    <property type="entry name" value="S-adenosyl-L-methionine-dependent methyltransferases"/>
    <property type="match status" value="1"/>
</dbReference>
<evidence type="ECO:0000313" key="2">
    <source>
        <dbReference type="Proteomes" id="UP000017559"/>
    </source>
</evidence>
<dbReference type="Pfam" id="PF13489">
    <property type="entry name" value="Methyltransf_23"/>
    <property type="match status" value="1"/>
</dbReference>